<dbReference type="KEGG" id="aagg:ETAA8_53650"/>
<protein>
    <submittedName>
        <fullName evidence="1">Uncharacterized protein</fullName>
    </submittedName>
</protein>
<sequence length="303" mass="34484">MGSHKFGHEEWNFNFNWLIGGKKYGFFEPIHRFHSRYKGKWLSLKLYTKFNDQTFYVGQIKKVYVPRDNELVTAVSAIVANGWFDRMKADIAAIGADETVLDATDPALVINACYDPADVELDPDMPPFDPSSKPARSHHYVLAFDDDAPLPKSEAENGEERLSAEKRSELQFVRAAQQGQIVDPKHARLQNRLYDWLCDKHGARAVGFEKKFVDLRVTLPEVTTFFEIKIAANAKRCIRDALGQLFEYTSYPSESKAHKWVVVGDQVPTDNDLAYLLHLVTKFNLPIYYGRFDADSGSLGVLE</sequence>
<keyword evidence="2" id="KW-1185">Reference proteome</keyword>
<dbReference type="OrthoDB" id="6402880at2"/>
<dbReference type="EMBL" id="CP036274">
    <property type="protein sequence ID" value="QDU30246.1"/>
    <property type="molecule type" value="Genomic_DNA"/>
</dbReference>
<evidence type="ECO:0000313" key="1">
    <source>
        <dbReference type="EMBL" id="QDU30246.1"/>
    </source>
</evidence>
<dbReference type="Proteomes" id="UP000315017">
    <property type="component" value="Chromosome"/>
</dbReference>
<accession>A0A517YJ49</accession>
<dbReference type="RefSeq" id="WP_145095399.1">
    <property type="nucleotide sequence ID" value="NZ_CP036274.1"/>
</dbReference>
<evidence type="ECO:0000313" key="2">
    <source>
        <dbReference type="Proteomes" id="UP000315017"/>
    </source>
</evidence>
<proteinExistence type="predicted"/>
<reference evidence="1 2" key="1">
    <citation type="submission" date="2019-02" db="EMBL/GenBank/DDBJ databases">
        <title>Deep-cultivation of Planctomycetes and their phenomic and genomic characterization uncovers novel biology.</title>
        <authorList>
            <person name="Wiegand S."/>
            <person name="Jogler M."/>
            <person name="Boedeker C."/>
            <person name="Pinto D."/>
            <person name="Vollmers J."/>
            <person name="Rivas-Marin E."/>
            <person name="Kohn T."/>
            <person name="Peeters S.H."/>
            <person name="Heuer A."/>
            <person name="Rast P."/>
            <person name="Oberbeckmann S."/>
            <person name="Bunk B."/>
            <person name="Jeske O."/>
            <person name="Meyerdierks A."/>
            <person name="Storesund J.E."/>
            <person name="Kallscheuer N."/>
            <person name="Luecker S."/>
            <person name="Lage O.M."/>
            <person name="Pohl T."/>
            <person name="Merkel B.J."/>
            <person name="Hornburger P."/>
            <person name="Mueller R.-W."/>
            <person name="Bruemmer F."/>
            <person name="Labrenz M."/>
            <person name="Spormann A.M."/>
            <person name="Op den Camp H."/>
            <person name="Overmann J."/>
            <person name="Amann R."/>
            <person name="Jetten M.S.M."/>
            <person name="Mascher T."/>
            <person name="Medema M.H."/>
            <person name="Devos D.P."/>
            <person name="Kaster A.-K."/>
            <person name="Ovreas L."/>
            <person name="Rohde M."/>
            <person name="Galperin M.Y."/>
            <person name="Jogler C."/>
        </authorList>
    </citation>
    <scope>NUCLEOTIDE SEQUENCE [LARGE SCALE GENOMIC DNA]</scope>
    <source>
        <strain evidence="1 2">ETA_A8</strain>
    </source>
</reference>
<organism evidence="1 2">
    <name type="scientific">Anatilimnocola aggregata</name>
    <dbReference type="NCBI Taxonomy" id="2528021"/>
    <lineage>
        <taxon>Bacteria</taxon>
        <taxon>Pseudomonadati</taxon>
        <taxon>Planctomycetota</taxon>
        <taxon>Planctomycetia</taxon>
        <taxon>Pirellulales</taxon>
        <taxon>Pirellulaceae</taxon>
        <taxon>Anatilimnocola</taxon>
    </lineage>
</organism>
<gene>
    <name evidence="1" type="ORF">ETAA8_53650</name>
</gene>
<dbReference type="AlphaFoldDB" id="A0A517YJ49"/>
<name>A0A517YJ49_9BACT</name>